<evidence type="ECO:0000256" key="7">
    <source>
        <dbReference type="ARBA" id="ARBA00023146"/>
    </source>
</evidence>
<dbReference type="PANTHER" id="PTHR42765">
    <property type="entry name" value="SOLEUCYL-TRNA SYNTHETASE"/>
    <property type="match status" value="1"/>
</dbReference>
<organism evidence="13 14">
    <name type="scientific">Anaeroplasma bactoclasticum</name>
    <dbReference type="NCBI Taxonomy" id="2088"/>
    <lineage>
        <taxon>Bacteria</taxon>
        <taxon>Bacillati</taxon>
        <taxon>Mycoplasmatota</taxon>
        <taxon>Mollicutes</taxon>
        <taxon>Anaeroplasmatales</taxon>
        <taxon>Anaeroplasmataceae</taxon>
        <taxon>Anaeroplasma</taxon>
    </lineage>
</organism>
<dbReference type="GO" id="GO:0005829">
    <property type="term" value="C:cytosol"/>
    <property type="evidence" value="ECO:0007669"/>
    <property type="project" value="TreeGrafter"/>
</dbReference>
<dbReference type="CDD" id="cd07960">
    <property type="entry name" value="Anticodon_Ia_Ile_BEm"/>
    <property type="match status" value="1"/>
</dbReference>
<comment type="catalytic activity">
    <reaction evidence="9 10">
        <text>tRNA(Ile) + L-isoleucine + ATP = L-isoleucyl-tRNA(Ile) + AMP + diphosphate</text>
        <dbReference type="Rhea" id="RHEA:11060"/>
        <dbReference type="Rhea" id="RHEA-COMP:9666"/>
        <dbReference type="Rhea" id="RHEA-COMP:9695"/>
        <dbReference type="ChEBI" id="CHEBI:30616"/>
        <dbReference type="ChEBI" id="CHEBI:33019"/>
        <dbReference type="ChEBI" id="CHEBI:58045"/>
        <dbReference type="ChEBI" id="CHEBI:78442"/>
        <dbReference type="ChEBI" id="CHEBI:78528"/>
        <dbReference type="ChEBI" id="CHEBI:456215"/>
        <dbReference type="EC" id="6.1.1.5"/>
    </reaction>
</comment>
<evidence type="ECO:0000256" key="6">
    <source>
        <dbReference type="ARBA" id="ARBA00022917"/>
    </source>
</evidence>
<dbReference type="GO" id="GO:0004822">
    <property type="term" value="F:isoleucine-tRNA ligase activity"/>
    <property type="evidence" value="ECO:0007669"/>
    <property type="project" value="UniProtKB-UniRule"/>
</dbReference>
<keyword evidence="7 10" id="KW-0030">Aminoacyl-tRNA synthetase</keyword>
<feature type="domain" description="Aminoacyl-tRNA synthetase class Ia" evidence="11">
    <location>
        <begin position="28"/>
        <end position="629"/>
    </location>
</feature>
<keyword evidence="10" id="KW-0862">Zinc</keyword>
<name>A0A397RQE9_9MOLU</name>
<dbReference type="InterPro" id="IPR033708">
    <property type="entry name" value="Anticodon_Ile_BEm"/>
</dbReference>
<dbReference type="GO" id="GO:0006428">
    <property type="term" value="P:isoleucyl-tRNA aminoacylation"/>
    <property type="evidence" value="ECO:0007669"/>
    <property type="project" value="UniProtKB-UniRule"/>
</dbReference>
<dbReference type="FunFam" id="3.40.50.620:FF:000152">
    <property type="entry name" value="Isoleucine--tRNA ligase"/>
    <property type="match status" value="1"/>
</dbReference>
<comment type="caution">
    <text evidence="13">The sequence shown here is derived from an EMBL/GenBank/DDBJ whole genome shotgun (WGS) entry which is preliminary data.</text>
</comment>
<dbReference type="GO" id="GO:0008270">
    <property type="term" value="F:zinc ion binding"/>
    <property type="evidence" value="ECO:0007669"/>
    <property type="project" value="UniProtKB-UniRule"/>
</dbReference>
<keyword evidence="5 10" id="KW-0067">ATP-binding</keyword>
<proteinExistence type="inferred from homology"/>
<dbReference type="InterPro" id="IPR014729">
    <property type="entry name" value="Rossmann-like_a/b/a_fold"/>
</dbReference>
<evidence type="ECO:0000256" key="1">
    <source>
        <dbReference type="ARBA" id="ARBA00006887"/>
    </source>
</evidence>
<dbReference type="PRINTS" id="PR00984">
    <property type="entry name" value="TRNASYNTHILE"/>
</dbReference>
<dbReference type="InterPro" id="IPR001412">
    <property type="entry name" value="aa-tRNA-synth_I_CS"/>
</dbReference>
<feature type="short sequence motif" description="'HIGH' region" evidence="10">
    <location>
        <begin position="58"/>
        <end position="68"/>
    </location>
</feature>
<feature type="binding site" evidence="10">
    <location>
        <position position="594"/>
    </location>
    <ligand>
        <name>ATP</name>
        <dbReference type="ChEBI" id="CHEBI:30616"/>
    </ligand>
</feature>
<keyword evidence="10" id="KW-0479">Metal-binding</keyword>
<comment type="similarity">
    <text evidence="1 10">Belongs to the class-I aminoacyl-tRNA synthetase family. IleS type 1 subfamily.</text>
</comment>
<dbReference type="InterPro" id="IPR009008">
    <property type="entry name" value="Val/Leu/Ile-tRNA-synth_edit"/>
</dbReference>
<evidence type="ECO:0000256" key="9">
    <source>
        <dbReference type="ARBA" id="ARBA00048359"/>
    </source>
</evidence>
<dbReference type="InterPro" id="IPR023585">
    <property type="entry name" value="Ile-tRNA-ligase_type1"/>
</dbReference>
<accession>A0A397RQE9</accession>
<comment type="function">
    <text evidence="8 10">Catalyzes the attachment of isoleucine to tRNA(Ile). As IleRS can inadvertently accommodate and process structurally similar amino acids such as valine, to avoid such errors it has two additional distinct tRNA(Ile)-dependent editing activities. One activity is designated as 'pretransfer' editing and involves the hydrolysis of activated Val-AMP. The other activity is designated 'posttransfer' editing and involves deacylation of mischarged Val-tRNA(Ile).</text>
</comment>
<evidence type="ECO:0000313" key="14">
    <source>
        <dbReference type="Proteomes" id="UP000266506"/>
    </source>
</evidence>
<gene>
    <name evidence="10" type="primary">ileS</name>
    <name evidence="13" type="ORF">EI71_00972</name>
</gene>
<comment type="subunit">
    <text evidence="10">Monomer.</text>
</comment>
<evidence type="ECO:0000256" key="8">
    <source>
        <dbReference type="ARBA" id="ARBA00025217"/>
    </source>
</evidence>
<evidence type="ECO:0000256" key="5">
    <source>
        <dbReference type="ARBA" id="ARBA00022840"/>
    </source>
</evidence>
<dbReference type="RefSeq" id="WP_119016122.1">
    <property type="nucleotide sequence ID" value="NZ_QXEV01000008.1"/>
</dbReference>
<dbReference type="FunCoup" id="A0A397RQE9">
    <property type="interactions" value="357"/>
</dbReference>
<evidence type="ECO:0000313" key="13">
    <source>
        <dbReference type="EMBL" id="RIA75938.1"/>
    </source>
</evidence>
<dbReference type="SUPFAM" id="SSF50677">
    <property type="entry name" value="ValRS/IleRS/LeuRS editing domain"/>
    <property type="match status" value="1"/>
</dbReference>
<dbReference type="InterPro" id="IPR002301">
    <property type="entry name" value="Ile-tRNA-ligase"/>
</dbReference>
<keyword evidence="3 10" id="KW-0436">Ligase</keyword>
<dbReference type="GO" id="GO:0005524">
    <property type="term" value="F:ATP binding"/>
    <property type="evidence" value="ECO:0007669"/>
    <property type="project" value="UniProtKB-UniRule"/>
</dbReference>
<dbReference type="InterPro" id="IPR009080">
    <property type="entry name" value="tRNAsynth_Ia_anticodon-bd"/>
</dbReference>
<evidence type="ECO:0000259" key="12">
    <source>
        <dbReference type="Pfam" id="PF08264"/>
    </source>
</evidence>
<reference evidence="13 14" key="1">
    <citation type="submission" date="2018-08" db="EMBL/GenBank/DDBJ databases">
        <title>Genomic Encyclopedia of Archaeal and Bacterial Type Strains, Phase II (KMG-II): from individual species to whole genera.</title>
        <authorList>
            <person name="Goeker M."/>
        </authorList>
    </citation>
    <scope>NUCLEOTIDE SEQUENCE [LARGE SCALE GENOMIC DNA]</scope>
    <source>
        <strain evidence="13 14">ATCC 27112</strain>
    </source>
</reference>
<keyword evidence="14" id="KW-1185">Reference proteome</keyword>
<keyword evidence="6 10" id="KW-0648">Protein biosynthesis</keyword>
<dbReference type="EMBL" id="QXEV01000008">
    <property type="protein sequence ID" value="RIA75938.1"/>
    <property type="molecule type" value="Genomic_DNA"/>
</dbReference>
<dbReference type="GO" id="GO:0000049">
    <property type="term" value="F:tRNA binding"/>
    <property type="evidence" value="ECO:0007669"/>
    <property type="project" value="InterPro"/>
</dbReference>
<dbReference type="InterPro" id="IPR013155">
    <property type="entry name" value="M/V/L/I-tRNA-synth_anticd-bd"/>
</dbReference>
<dbReference type="Pfam" id="PF00133">
    <property type="entry name" value="tRNA-synt_1"/>
    <property type="match status" value="1"/>
</dbReference>
<protein>
    <recommendedName>
        <fullName evidence="10">Isoleucine--tRNA ligase</fullName>
        <ecNumber evidence="10">6.1.1.5</ecNumber>
    </recommendedName>
    <alternativeName>
        <fullName evidence="10">Isoleucyl-tRNA synthetase</fullName>
        <shortName evidence="10">IleRS</shortName>
    </alternativeName>
</protein>
<comment type="subcellular location">
    <subcellularLocation>
        <location evidence="10">Cytoplasm</location>
    </subcellularLocation>
</comment>
<feature type="binding site" evidence="10">
    <location>
        <position position="891"/>
    </location>
    <ligand>
        <name>Zn(2+)</name>
        <dbReference type="ChEBI" id="CHEBI:29105"/>
    </ligand>
</feature>
<sequence length="898" mass="102468">MKDYKDTLFMGQTSFEMRGNLNNKEPLIQEKWEKMDLYNKVIRKNEGKREYTLHDGPPYANGDIHLGHALNKILKDFIVRYKNMNGFKSVYYPGWDTHGLPIENALQKSGVSRRDKPITEFRNLCMEYAYKQVNRQMVGFKRLGVLADYEHPYITLTHDFEADQIRVFAKMAAKGLIYKGLKPVYWSPSSESALAEAEIEYHDITSKSIYFKFPIVNGEGMFENASFLVWTTTPWTIPGDLAVCAGPDIQYVVFDSNKGRMVCAADLLESLKNKLSLEDVNVLGYEYGKNLLDLKYSLPIYDRIQPVINADYVTTTDGTGFVHIAPGYGEEDYIAGKEYGLDILVCVDNHGYQMENAGKYAGMFYDDSEDAIIEDLKACGSLLLLDPITHSYPHDWRTKKPVIFRATPQWFASIDPIKEDILKAIHDVEWTPVWGEVRISNMIRDRHDWCISRQRAWGVPIPVFYAEDGTEILDQDVLAHVADLFEEYGSNVWFEREAKDLLPAGYTNPHSPNGKFEKEKDIMDVWFDSGSSYSTLARRGLPYPCDLYLEGSDQYRGWFNSSIITAVATTGTAPYKAVLSHGFTLDGQGRKMSKSLGNTVDPIKVCNTNGADILRLWVASVDYQSDMPLSLDILKQVSESYRKIRNTLKFLLSNVSDFNPSDSLPYEKLESVDKYMLIKLNKFIKEVKDGYDTFRFGDVYKTVLNYVSSTLSAFYLDFTKDILYIEDPKSNRRLSVQTVFYKIVDALIKLLSPILPHTMSEAYDCMPFKAAEDVYLTDMPEYEEINDELEEKYDEFMKYRDLVLKALEDARAAKVIGKSFGAKLILTLDKKAEEVFAPVKDNAATLLIVSQLEFKAGDEFKVEVLPAEGCTCARCRMIVPFVSVDELCPRCEKIVNNK</sequence>
<feature type="binding site" evidence="10">
    <location>
        <position position="872"/>
    </location>
    <ligand>
        <name>Zn(2+)</name>
        <dbReference type="ChEBI" id="CHEBI:29105"/>
    </ligand>
</feature>
<feature type="domain" description="Methionyl/Valyl/Leucyl/Isoleucyl-tRNA synthetase anticodon-binding" evidence="12">
    <location>
        <begin position="673"/>
        <end position="821"/>
    </location>
</feature>
<dbReference type="SUPFAM" id="SSF52374">
    <property type="entry name" value="Nucleotidylyl transferase"/>
    <property type="match status" value="1"/>
</dbReference>
<feature type="binding site" evidence="10">
    <location>
        <position position="888"/>
    </location>
    <ligand>
        <name>Zn(2+)</name>
        <dbReference type="ChEBI" id="CHEBI:29105"/>
    </ligand>
</feature>
<dbReference type="Pfam" id="PF08264">
    <property type="entry name" value="Anticodon_1"/>
    <property type="match status" value="1"/>
</dbReference>
<dbReference type="InterPro" id="IPR050081">
    <property type="entry name" value="Ile-tRNA_ligase"/>
</dbReference>
<feature type="short sequence motif" description="'KMSKS' region" evidence="10">
    <location>
        <begin position="591"/>
        <end position="595"/>
    </location>
</feature>
<dbReference type="Gene3D" id="1.10.730.20">
    <property type="match status" value="1"/>
</dbReference>
<dbReference type="SUPFAM" id="SSF47323">
    <property type="entry name" value="Anticodon-binding domain of a subclass of class I aminoacyl-tRNA synthetases"/>
    <property type="match status" value="1"/>
</dbReference>
<dbReference type="AlphaFoldDB" id="A0A397RQE9"/>
<evidence type="ECO:0000256" key="10">
    <source>
        <dbReference type="HAMAP-Rule" id="MF_02002"/>
    </source>
</evidence>
<dbReference type="NCBIfam" id="TIGR00392">
    <property type="entry name" value="ileS"/>
    <property type="match status" value="1"/>
</dbReference>
<feature type="binding site" evidence="10">
    <location>
        <position position="550"/>
    </location>
    <ligand>
        <name>L-isoleucyl-5'-AMP</name>
        <dbReference type="ChEBI" id="CHEBI:178002"/>
    </ligand>
</feature>
<dbReference type="OrthoDB" id="9810365at2"/>
<dbReference type="Gene3D" id="3.90.740.10">
    <property type="entry name" value="Valyl/Leucyl/Isoleucyl-tRNA synthetase, editing domain"/>
    <property type="match status" value="1"/>
</dbReference>
<comment type="cofactor">
    <cofactor evidence="10">
        <name>Zn(2+)</name>
        <dbReference type="ChEBI" id="CHEBI:29105"/>
    </cofactor>
    <text evidence="10">Binds 1 zinc ion per subunit.</text>
</comment>
<evidence type="ECO:0000256" key="2">
    <source>
        <dbReference type="ARBA" id="ARBA00022490"/>
    </source>
</evidence>
<evidence type="ECO:0000256" key="4">
    <source>
        <dbReference type="ARBA" id="ARBA00022741"/>
    </source>
</evidence>
<comment type="domain">
    <text evidence="10">IleRS has two distinct active sites: one for aminoacylation and one for editing. The misactivated valine is translocated from the active site to the editing site, which sterically excludes the correctly activated isoleucine. The single editing site contains two valyl binding pockets, one specific for each substrate (Val-AMP or Val-tRNA(Ile)).</text>
</comment>
<dbReference type="PROSITE" id="PS00178">
    <property type="entry name" value="AA_TRNA_LIGASE_I"/>
    <property type="match status" value="1"/>
</dbReference>
<dbReference type="InParanoid" id="A0A397RQE9"/>
<dbReference type="HAMAP" id="MF_02002">
    <property type="entry name" value="Ile_tRNA_synth_type1"/>
    <property type="match status" value="1"/>
</dbReference>
<dbReference type="Proteomes" id="UP000266506">
    <property type="component" value="Unassembled WGS sequence"/>
</dbReference>
<dbReference type="Gene3D" id="3.40.50.620">
    <property type="entry name" value="HUPs"/>
    <property type="match status" value="2"/>
</dbReference>
<keyword evidence="2 10" id="KW-0963">Cytoplasm</keyword>
<evidence type="ECO:0000256" key="3">
    <source>
        <dbReference type="ARBA" id="ARBA00022598"/>
    </source>
</evidence>
<feature type="binding site" evidence="10">
    <location>
        <position position="875"/>
    </location>
    <ligand>
        <name>Zn(2+)</name>
        <dbReference type="ChEBI" id="CHEBI:29105"/>
    </ligand>
</feature>
<dbReference type="GO" id="GO:0002161">
    <property type="term" value="F:aminoacyl-tRNA deacylase activity"/>
    <property type="evidence" value="ECO:0007669"/>
    <property type="project" value="InterPro"/>
</dbReference>
<dbReference type="EC" id="6.1.1.5" evidence="10"/>
<keyword evidence="4 10" id="KW-0547">Nucleotide-binding</keyword>
<evidence type="ECO:0000259" key="11">
    <source>
        <dbReference type="Pfam" id="PF00133"/>
    </source>
</evidence>
<dbReference type="InterPro" id="IPR002300">
    <property type="entry name" value="aa-tRNA-synth_Ia"/>
</dbReference>
<dbReference type="PANTHER" id="PTHR42765:SF1">
    <property type="entry name" value="ISOLEUCINE--TRNA LIGASE, MITOCHONDRIAL"/>
    <property type="match status" value="1"/>
</dbReference>